<sequence length="379" mass="41839">MGISLHKSSTVKGPGTLPGPSSLQPILREERIDILRGWALITILINHLSQVVEADGLTAWLIPTPTRYGYSTAAELFVVMSGYMVGLVYLARASAARAVIRRAGTLWLYNLALLGLVLPLALFMSPAELRFWRLGPFLADPLQATLQFMTLQKAPRLLDILLLYVTLMLIAPFAIALHRRSPRLLLMASIAIYLVAQVLTIRHVSADPSHNDDGILKLMSWQLLFFGAMVLGAWRVHMPLFRWLDGNWRILALLLGVFAVGAVARADDVARPEWFTGRYGLNLLRLSHTILMLLLYASLLSVARRFLQSAPLRSMALIGRHSLDCFAAGLLATYVLGLLWERLGGGLILYYAAVLGGLAITLAVANMRESRKKAVKHGC</sequence>
<feature type="transmembrane region" description="Helical" evidence="1">
    <location>
        <begin position="218"/>
        <end position="236"/>
    </location>
</feature>
<evidence type="ECO:0000313" key="2">
    <source>
        <dbReference type="EMBL" id="THG40494.1"/>
    </source>
</evidence>
<keyword evidence="1" id="KW-0472">Membrane</keyword>
<proteinExistence type="predicted"/>
<evidence type="ECO:0000313" key="3">
    <source>
        <dbReference type="Proteomes" id="UP000308038"/>
    </source>
</evidence>
<name>A0ABY2QJ37_9SPHN</name>
<feature type="transmembrane region" description="Helical" evidence="1">
    <location>
        <begin position="323"/>
        <end position="340"/>
    </location>
</feature>
<evidence type="ECO:0008006" key="4">
    <source>
        <dbReference type="Google" id="ProtNLM"/>
    </source>
</evidence>
<feature type="transmembrane region" description="Helical" evidence="1">
    <location>
        <begin position="103"/>
        <end position="124"/>
    </location>
</feature>
<dbReference type="InterPro" id="IPR014550">
    <property type="entry name" value="UCP028704_OpgC"/>
</dbReference>
<evidence type="ECO:0000256" key="1">
    <source>
        <dbReference type="SAM" id="Phobius"/>
    </source>
</evidence>
<comment type="caution">
    <text evidence="2">The sequence shown here is derived from an EMBL/GenBank/DDBJ whole genome shotgun (WGS) entry which is preliminary data.</text>
</comment>
<dbReference type="Proteomes" id="UP000308038">
    <property type="component" value="Unassembled WGS sequence"/>
</dbReference>
<protein>
    <recommendedName>
        <fullName evidence="4">OpgC protein</fullName>
    </recommendedName>
</protein>
<keyword evidence="1" id="KW-1133">Transmembrane helix</keyword>
<feature type="transmembrane region" description="Helical" evidence="1">
    <location>
        <begin position="248"/>
        <end position="266"/>
    </location>
</feature>
<dbReference type="EMBL" id="SSTI01000004">
    <property type="protein sequence ID" value="THG40494.1"/>
    <property type="molecule type" value="Genomic_DNA"/>
</dbReference>
<feature type="transmembrane region" description="Helical" evidence="1">
    <location>
        <begin position="346"/>
        <end position="367"/>
    </location>
</feature>
<dbReference type="PANTHER" id="PTHR38592:SF3">
    <property type="entry name" value="BLL4819 PROTEIN"/>
    <property type="match status" value="1"/>
</dbReference>
<keyword evidence="1" id="KW-0812">Transmembrane</keyword>
<keyword evidence="3" id="KW-1185">Reference proteome</keyword>
<feature type="transmembrane region" description="Helical" evidence="1">
    <location>
        <begin position="286"/>
        <end position="303"/>
    </location>
</feature>
<organism evidence="2 3">
    <name type="scientific">Sphingomonas olei</name>
    <dbReference type="NCBI Taxonomy" id="1886787"/>
    <lineage>
        <taxon>Bacteria</taxon>
        <taxon>Pseudomonadati</taxon>
        <taxon>Pseudomonadota</taxon>
        <taxon>Alphaproteobacteria</taxon>
        <taxon>Sphingomonadales</taxon>
        <taxon>Sphingomonadaceae</taxon>
        <taxon>Sphingomonas</taxon>
    </lineage>
</organism>
<accession>A0ABY2QJ37</accession>
<feature type="transmembrane region" description="Helical" evidence="1">
    <location>
        <begin position="157"/>
        <end position="177"/>
    </location>
</feature>
<dbReference type="PANTHER" id="PTHR38592">
    <property type="entry name" value="BLL4819 PROTEIN"/>
    <property type="match status" value="1"/>
</dbReference>
<dbReference type="Pfam" id="PF10129">
    <property type="entry name" value="OpgC_C"/>
    <property type="match status" value="1"/>
</dbReference>
<feature type="transmembrane region" description="Helical" evidence="1">
    <location>
        <begin position="184"/>
        <end position="206"/>
    </location>
</feature>
<reference evidence="2 3" key="1">
    <citation type="submission" date="2019-04" db="EMBL/GenBank/DDBJ databases">
        <title>Microbes associate with the intestines of laboratory mice.</title>
        <authorList>
            <person name="Navarre W."/>
            <person name="Wong E."/>
            <person name="Huang K.C."/>
            <person name="Tropini C."/>
            <person name="Ng K."/>
            <person name="Yu B."/>
        </authorList>
    </citation>
    <scope>NUCLEOTIDE SEQUENCE [LARGE SCALE GENOMIC DNA]</scope>
    <source>
        <strain evidence="2 3">NM83_B4-11</strain>
    </source>
</reference>
<gene>
    <name evidence="2" type="ORF">E5988_06595</name>
</gene>
<feature type="transmembrane region" description="Helical" evidence="1">
    <location>
        <begin position="68"/>
        <end position="91"/>
    </location>
</feature>